<proteinExistence type="inferred from homology"/>
<sequence>MIFLRRQEEIEKIRESGRIVAGALDLAEEAVRPGITTDTLDAMIEEYILSEGGVPSFKGYHGYPASSCLSINDVVVHGIPDKGRELKSGDIIGVDIGCYKNGYHGDAAKTFAVGEVEDRVILQMQVTREALYEGIQQARIGNKLGDISAAIQNRVEMHSFSIVRDLVGHGVGEKLHEDPQVPNYGRPGTGPSLKAGMVLALEPMVNAGSFAVETLKDGWTVVTKDGGLSTHFEHTITITETGPEVLTLSSKFGSFTEEVEKARAEARTRIG</sequence>
<evidence type="ECO:0000259" key="8">
    <source>
        <dbReference type="Pfam" id="PF00557"/>
    </source>
</evidence>
<dbReference type="NCBIfam" id="TIGR00500">
    <property type="entry name" value="met_pdase_I"/>
    <property type="match status" value="1"/>
</dbReference>
<dbReference type="GO" id="GO:0046872">
    <property type="term" value="F:metal ion binding"/>
    <property type="evidence" value="ECO:0007669"/>
    <property type="project" value="UniProtKB-UniRule"/>
</dbReference>
<keyword evidence="2 6" id="KW-0031">Aminopeptidase</keyword>
<dbReference type="PANTHER" id="PTHR43330:SF27">
    <property type="entry name" value="METHIONINE AMINOPEPTIDASE"/>
    <property type="match status" value="1"/>
</dbReference>
<evidence type="ECO:0000256" key="1">
    <source>
        <dbReference type="ARBA" id="ARBA00002521"/>
    </source>
</evidence>
<feature type="binding site" evidence="6">
    <location>
        <position position="202"/>
    </location>
    <ligand>
        <name>a divalent metal cation</name>
        <dbReference type="ChEBI" id="CHEBI:60240"/>
        <label>2</label>
        <note>catalytic</note>
    </ligand>
</feature>
<comment type="cofactor">
    <cofactor evidence="6">
        <name>Co(2+)</name>
        <dbReference type="ChEBI" id="CHEBI:48828"/>
    </cofactor>
    <cofactor evidence="6">
        <name>Zn(2+)</name>
        <dbReference type="ChEBI" id="CHEBI:29105"/>
    </cofactor>
    <cofactor evidence="6">
        <name>Mn(2+)</name>
        <dbReference type="ChEBI" id="CHEBI:29035"/>
    </cofactor>
    <cofactor evidence="6">
        <name>Fe(2+)</name>
        <dbReference type="ChEBI" id="CHEBI:29033"/>
    </cofactor>
    <text evidence="6">Binds 2 divalent metal cations per subunit. Has a high-affinity and a low affinity metal-binding site. The true nature of the physiological cofactor is under debate. The enzyme is active with cobalt, zinc, manganese or divalent iron ions. Most likely, methionine aminopeptidases function as mononuclear Fe(2+)-metalloproteases under physiological conditions, and the catalytically relevant metal-binding site has been assigned to the histidine-containing high-affinity site.</text>
</comment>
<dbReference type="SUPFAM" id="SSF55920">
    <property type="entry name" value="Creatinase/aminopeptidase"/>
    <property type="match status" value="1"/>
</dbReference>
<evidence type="ECO:0000256" key="6">
    <source>
        <dbReference type="HAMAP-Rule" id="MF_01974"/>
    </source>
</evidence>
<gene>
    <name evidence="6 9" type="primary">map</name>
    <name evidence="9" type="ORF">KJ970_09435</name>
</gene>
<evidence type="ECO:0000256" key="5">
    <source>
        <dbReference type="ARBA" id="ARBA00022801"/>
    </source>
</evidence>
<evidence type="ECO:0000313" key="10">
    <source>
        <dbReference type="Proteomes" id="UP000777784"/>
    </source>
</evidence>
<feature type="binding site" evidence="6">
    <location>
        <position position="106"/>
    </location>
    <ligand>
        <name>a divalent metal cation</name>
        <dbReference type="ChEBI" id="CHEBI:60240"/>
        <label>1</label>
    </ligand>
</feature>
<feature type="binding site" evidence="6">
    <location>
        <position position="77"/>
    </location>
    <ligand>
        <name>substrate</name>
    </ligand>
</feature>
<dbReference type="Pfam" id="PF00557">
    <property type="entry name" value="Peptidase_M24"/>
    <property type="match status" value="1"/>
</dbReference>
<comment type="similarity">
    <text evidence="6">Belongs to the peptidase M24A family. Methionine aminopeptidase type 1 subfamily.</text>
</comment>
<dbReference type="CDD" id="cd01086">
    <property type="entry name" value="MetAP1"/>
    <property type="match status" value="1"/>
</dbReference>
<protein>
    <recommendedName>
        <fullName evidence="6 7">Methionine aminopeptidase</fullName>
        <shortName evidence="6">MAP</shortName>
        <shortName evidence="6">MetAP</shortName>
        <ecNumber evidence="6 7">3.4.11.18</ecNumber>
    </recommendedName>
    <alternativeName>
        <fullName evidence="6">Peptidase M</fullName>
    </alternativeName>
</protein>
<comment type="function">
    <text evidence="1 6">Removes the N-terminal methionine from nascent proteins. The N-terminal methionine is often cleaved when the second residue in the primary sequence is small and uncharged (Met-Ala-, Cys, Gly, Pro, Ser, Thr, or Val). Requires deformylation of the N(alpha)-formylated initiator methionine before it can be hydrolyzed.</text>
</comment>
<dbReference type="EC" id="3.4.11.18" evidence="6 7"/>
<dbReference type="Proteomes" id="UP000777784">
    <property type="component" value="Unassembled WGS sequence"/>
</dbReference>
<dbReference type="HAMAP" id="MF_01974">
    <property type="entry name" value="MetAP_1"/>
    <property type="match status" value="1"/>
</dbReference>
<accession>A0A948RW98</accession>
<feature type="domain" description="Peptidase M24" evidence="8">
    <location>
        <begin position="11"/>
        <end position="240"/>
    </location>
</feature>
<name>A0A948RW98_UNCEI</name>
<comment type="caution">
    <text evidence="9">The sequence shown here is derived from an EMBL/GenBank/DDBJ whole genome shotgun (WGS) entry which is preliminary data.</text>
</comment>
<evidence type="ECO:0000256" key="4">
    <source>
        <dbReference type="ARBA" id="ARBA00022723"/>
    </source>
</evidence>
<dbReference type="GO" id="GO:0005829">
    <property type="term" value="C:cytosol"/>
    <property type="evidence" value="ECO:0007669"/>
    <property type="project" value="TreeGrafter"/>
</dbReference>
<keyword evidence="4 6" id="KW-0479">Metal-binding</keyword>
<dbReference type="AlphaFoldDB" id="A0A948RW98"/>
<dbReference type="InterPro" id="IPR001714">
    <property type="entry name" value="Pept_M24_MAP"/>
</dbReference>
<feature type="binding site" evidence="6">
    <location>
        <position position="169"/>
    </location>
    <ligand>
        <name>a divalent metal cation</name>
        <dbReference type="ChEBI" id="CHEBI:60240"/>
        <label>2</label>
        <note>catalytic</note>
    </ligand>
</feature>
<dbReference type="InterPro" id="IPR000994">
    <property type="entry name" value="Pept_M24"/>
</dbReference>
<evidence type="ECO:0000256" key="7">
    <source>
        <dbReference type="RuleBase" id="RU003653"/>
    </source>
</evidence>
<feature type="binding site" evidence="6">
    <location>
        <position position="95"/>
    </location>
    <ligand>
        <name>a divalent metal cation</name>
        <dbReference type="ChEBI" id="CHEBI:60240"/>
        <label>1</label>
    </ligand>
</feature>
<comment type="catalytic activity">
    <reaction evidence="6 7">
        <text>Release of N-terminal amino acids, preferentially methionine, from peptides and arylamides.</text>
        <dbReference type="EC" id="3.4.11.18"/>
    </reaction>
</comment>
<feature type="binding site" evidence="6">
    <location>
        <position position="233"/>
    </location>
    <ligand>
        <name>a divalent metal cation</name>
        <dbReference type="ChEBI" id="CHEBI:60240"/>
        <label>2</label>
        <note>catalytic</note>
    </ligand>
</feature>
<reference evidence="9" key="1">
    <citation type="submission" date="2021-05" db="EMBL/GenBank/DDBJ databases">
        <title>Energy efficiency and biological interactions define the core microbiome of deep oligotrophic groundwater.</title>
        <authorList>
            <person name="Mehrshad M."/>
            <person name="Lopez-Fernandez M."/>
            <person name="Bell E."/>
            <person name="Bernier-Latmani R."/>
            <person name="Bertilsson S."/>
            <person name="Dopson M."/>
        </authorList>
    </citation>
    <scope>NUCLEOTIDE SEQUENCE</scope>
    <source>
        <strain evidence="9">Modern_marine.mb.64</strain>
    </source>
</reference>
<dbReference type="GO" id="GO:0006508">
    <property type="term" value="P:proteolysis"/>
    <property type="evidence" value="ECO:0007669"/>
    <property type="project" value="UniProtKB-KW"/>
</dbReference>
<dbReference type="InterPro" id="IPR036005">
    <property type="entry name" value="Creatinase/aminopeptidase-like"/>
</dbReference>
<feature type="binding site" evidence="6">
    <location>
        <position position="176"/>
    </location>
    <ligand>
        <name>substrate</name>
    </ligand>
</feature>
<evidence type="ECO:0000313" key="9">
    <source>
        <dbReference type="EMBL" id="MBU2691141.1"/>
    </source>
</evidence>
<dbReference type="PANTHER" id="PTHR43330">
    <property type="entry name" value="METHIONINE AMINOPEPTIDASE"/>
    <property type="match status" value="1"/>
</dbReference>
<dbReference type="InterPro" id="IPR002467">
    <property type="entry name" value="Pept_M24A_MAP1"/>
</dbReference>
<evidence type="ECO:0000256" key="3">
    <source>
        <dbReference type="ARBA" id="ARBA00022670"/>
    </source>
</evidence>
<comment type="subunit">
    <text evidence="6">Monomer.</text>
</comment>
<keyword evidence="5 6" id="KW-0378">Hydrolase</keyword>
<evidence type="ECO:0000256" key="2">
    <source>
        <dbReference type="ARBA" id="ARBA00022438"/>
    </source>
</evidence>
<feature type="binding site" evidence="6">
    <location>
        <position position="106"/>
    </location>
    <ligand>
        <name>a divalent metal cation</name>
        <dbReference type="ChEBI" id="CHEBI:60240"/>
        <label>2</label>
        <note>catalytic</note>
    </ligand>
</feature>
<feature type="binding site" evidence="6">
    <location>
        <position position="233"/>
    </location>
    <ligand>
        <name>a divalent metal cation</name>
        <dbReference type="ChEBI" id="CHEBI:60240"/>
        <label>1</label>
    </ligand>
</feature>
<dbReference type="EMBL" id="JAHJDP010000046">
    <property type="protein sequence ID" value="MBU2691141.1"/>
    <property type="molecule type" value="Genomic_DNA"/>
</dbReference>
<dbReference type="PRINTS" id="PR00599">
    <property type="entry name" value="MAPEPTIDASE"/>
</dbReference>
<organism evidence="9 10">
    <name type="scientific">Eiseniibacteriota bacterium</name>
    <dbReference type="NCBI Taxonomy" id="2212470"/>
    <lineage>
        <taxon>Bacteria</taxon>
        <taxon>Candidatus Eiseniibacteriota</taxon>
    </lineage>
</organism>
<dbReference type="Gene3D" id="3.90.230.10">
    <property type="entry name" value="Creatinase/methionine aminopeptidase superfamily"/>
    <property type="match status" value="1"/>
</dbReference>
<dbReference type="GO" id="GO:0004239">
    <property type="term" value="F:initiator methionyl aminopeptidase activity"/>
    <property type="evidence" value="ECO:0007669"/>
    <property type="project" value="UniProtKB-UniRule"/>
</dbReference>
<keyword evidence="3 6" id="KW-0645">Protease</keyword>
<dbReference type="GO" id="GO:0070006">
    <property type="term" value="F:metalloaminopeptidase activity"/>
    <property type="evidence" value="ECO:0007669"/>
    <property type="project" value="UniProtKB-UniRule"/>
</dbReference>